<dbReference type="InterPro" id="IPR036279">
    <property type="entry name" value="5-3_exonuclease_C_sf"/>
</dbReference>
<dbReference type="GO" id="GO:0003677">
    <property type="term" value="F:DNA binding"/>
    <property type="evidence" value="ECO:0007669"/>
    <property type="project" value="InterPro"/>
</dbReference>
<evidence type="ECO:0000256" key="5">
    <source>
        <dbReference type="ARBA" id="ARBA00050026"/>
    </source>
</evidence>
<dbReference type="PANTHER" id="PTHR42646:SF2">
    <property type="entry name" value="5'-3' EXONUCLEASE FAMILY PROTEIN"/>
    <property type="match status" value="1"/>
</dbReference>
<dbReference type="SMART" id="SM00475">
    <property type="entry name" value="53EXOc"/>
    <property type="match status" value="1"/>
</dbReference>
<dbReference type="SUPFAM" id="SSF47807">
    <property type="entry name" value="5' to 3' exonuclease, C-terminal subdomain"/>
    <property type="match status" value="1"/>
</dbReference>
<dbReference type="InterPro" id="IPR002421">
    <property type="entry name" value="5-3_exonuclease"/>
</dbReference>
<reference evidence="7 8" key="1">
    <citation type="submission" date="2016-07" db="EMBL/GenBank/DDBJ databases">
        <title>High microdiversification within the ubiquitous acI lineage of Actinobacteria.</title>
        <authorList>
            <person name="Neuenschwander S.M."/>
            <person name="Salcher M."/>
            <person name="Ghai R."/>
            <person name="Pernthaler J."/>
        </authorList>
    </citation>
    <scope>NUCLEOTIDE SEQUENCE [LARGE SCALE GENOMIC DNA]</scope>
    <source>
        <strain evidence="7">MMS-IIA-15</strain>
    </source>
</reference>
<dbReference type="InterPro" id="IPR020045">
    <property type="entry name" value="DNA_polI_H3TH"/>
</dbReference>
<dbReference type="InterPro" id="IPR020046">
    <property type="entry name" value="5-3_exonucl_a-hlix_arch_N"/>
</dbReference>
<dbReference type="Gene3D" id="3.40.50.1010">
    <property type="entry name" value="5'-nuclease"/>
    <property type="match status" value="1"/>
</dbReference>
<keyword evidence="8" id="KW-1185">Reference proteome</keyword>
<dbReference type="GO" id="GO:0017108">
    <property type="term" value="F:5'-flap endonuclease activity"/>
    <property type="evidence" value="ECO:0007669"/>
    <property type="project" value="InterPro"/>
</dbReference>
<feature type="domain" description="5'-3' exonuclease" evidence="6">
    <location>
        <begin position="1"/>
        <end position="269"/>
    </location>
</feature>
<proteinExistence type="predicted"/>
<dbReference type="InterPro" id="IPR029060">
    <property type="entry name" value="PIN-like_dom_sf"/>
</dbReference>
<dbReference type="Gene3D" id="1.10.150.20">
    <property type="entry name" value="5' to 3' exonuclease, C-terminal subdomain"/>
    <property type="match status" value="1"/>
</dbReference>
<dbReference type="Pfam" id="PF01367">
    <property type="entry name" value="5_3_exonuc"/>
    <property type="match status" value="1"/>
</dbReference>
<dbReference type="KEGG" id="pvn:A7sIIA15_03675"/>
<dbReference type="SUPFAM" id="SSF88723">
    <property type="entry name" value="PIN domain-like"/>
    <property type="match status" value="1"/>
</dbReference>
<dbReference type="CDD" id="cd09859">
    <property type="entry name" value="PIN_53EXO"/>
    <property type="match status" value="1"/>
</dbReference>
<organism evidence="7 8">
    <name type="scientific">Candidatus Planktophila vernalis</name>
    <dbReference type="NCBI Taxonomy" id="1884907"/>
    <lineage>
        <taxon>Bacteria</taxon>
        <taxon>Bacillati</taxon>
        <taxon>Actinomycetota</taxon>
        <taxon>Actinomycetes</taxon>
        <taxon>Candidatus Nanopelagicales</taxon>
        <taxon>Candidatus Nanopelagicaceae</taxon>
        <taxon>Candidatus Planktophila</taxon>
    </lineage>
</organism>
<protein>
    <recommendedName>
        <fullName evidence="5">5'-3' exonuclease</fullName>
    </recommendedName>
</protein>
<keyword evidence="3 7" id="KW-0269">Exonuclease</keyword>
<name>A0A249KT76_9ACTN</name>
<keyword evidence="2" id="KW-0378">Hydrolase</keyword>
<dbReference type="OrthoDB" id="9806424at2"/>
<evidence type="ECO:0000259" key="6">
    <source>
        <dbReference type="SMART" id="SM00475"/>
    </source>
</evidence>
<evidence type="ECO:0000256" key="3">
    <source>
        <dbReference type="ARBA" id="ARBA00022839"/>
    </source>
</evidence>
<dbReference type="AlphaFoldDB" id="A0A249KT76"/>
<dbReference type="InterPro" id="IPR038969">
    <property type="entry name" value="FEN"/>
</dbReference>
<dbReference type="Proteomes" id="UP000217186">
    <property type="component" value="Chromosome"/>
</dbReference>
<comment type="function">
    <text evidence="4">5'-3' exonuclease acting preferentially on double-stranded DNA.</text>
</comment>
<dbReference type="GO" id="GO:0033567">
    <property type="term" value="P:DNA replication, Okazaki fragment processing"/>
    <property type="evidence" value="ECO:0007669"/>
    <property type="project" value="InterPro"/>
</dbReference>
<evidence type="ECO:0000256" key="4">
    <source>
        <dbReference type="ARBA" id="ARBA00049957"/>
    </source>
</evidence>
<accession>A0A249KT76</accession>
<dbReference type="Pfam" id="PF02739">
    <property type="entry name" value="5_3_exonuc_N"/>
    <property type="match status" value="1"/>
</dbReference>
<evidence type="ECO:0000313" key="8">
    <source>
        <dbReference type="Proteomes" id="UP000217186"/>
    </source>
</evidence>
<keyword evidence="1" id="KW-0540">Nuclease</keyword>
<evidence type="ECO:0000313" key="7">
    <source>
        <dbReference type="EMBL" id="ASY19974.1"/>
    </source>
</evidence>
<evidence type="ECO:0000256" key="1">
    <source>
        <dbReference type="ARBA" id="ARBA00022722"/>
    </source>
</evidence>
<dbReference type="PANTHER" id="PTHR42646">
    <property type="entry name" value="FLAP ENDONUCLEASE XNI"/>
    <property type="match status" value="1"/>
</dbReference>
<evidence type="ECO:0000256" key="2">
    <source>
        <dbReference type="ARBA" id="ARBA00022801"/>
    </source>
</evidence>
<sequence>MTLMLLDSASLWYRAYYGMPDTLTGPDGTPVNAIRGYIDMTSRLLSVYKPNRLVACLDGDWRPSWRVELFPDYKANRLEEEGDEEEEPETLTPQIPILLDLLDLFGIPVVGVDDYEADDVMATYAETEKGPIRIVTGDRDLFQMVDDKRDIKVVYLAKGISQHDLVDYAYVANKYAIPGDRYALFAMFRGDPSDGLPGVKGIGEKGAALIANNFATVDEALAGAHAAHELLPPALAKKIIAGSDYLKIAPTVVQVARNAPLPQVDLAMPKAPKDLSEIYQFKERYGLGASVDRLISALGW</sequence>
<dbReference type="EMBL" id="CP016776">
    <property type="protein sequence ID" value="ASY19974.1"/>
    <property type="molecule type" value="Genomic_DNA"/>
</dbReference>
<dbReference type="CDD" id="cd09898">
    <property type="entry name" value="H3TH_53EXO"/>
    <property type="match status" value="1"/>
</dbReference>
<dbReference type="RefSeq" id="WP_095685843.1">
    <property type="nucleotide sequence ID" value="NZ_CP016776.1"/>
</dbReference>
<dbReference type="GO" id="GO:0008409">
    <property type="term" value="F:5'-3' exonuclease activity"/>
    <property type="evidence" value="ECO:0007669"/>
    <property type="project" value="InterPro"/>
</dbReference>
<gene>
    <name evidence="7" type="ORF">A7sIIA15_03675</name>
</gene>